<dbReference type="Proteomes" id="UP001275084">
    <property type="component" value="Unassembled WGS sequence"/>
</dbReference>
<sequence length="828" mass="91655">MYKPLSESLQKLRRAQRALVRRKRRSKVRVSFDHSNSSRNSGIKAAAAKRSSRQLKQADTQRTPRAVPNTWPEAEAEIRNSVRKEKDQGPYPPFHRQDPSSREDGCCPGSPSERRPEPAKAGLEGYGRPSLPQPKNRPYWGTLPSSPVRSPPKPTAQLAPQRVASEYVQTGNVEGRLKTSQANRQRQPSVERRPLPAIPASPRYSVFPKPPPRRRPPIGEKERALDDVVHSESARRSLSQQRRLSLLVPSENPSATTRPSPVFPYPTPGTTANITTRTPSQQKKLANFTRELEEFAVSTGAVGKLPVTTPTPTPTETHISVHTVQELLPYRHEFQAAGLAVTSVDQKGPEKTEKSTRSRGGRSHDDRLRLDGASQSAQGSSSTESKESSNETVIHFRGHDNPLPSALIDEVPQKGKNGENQSGKTNPPLEPPPTSDESGERGVAERRGIKPRPSAIFLTNKPLPAKPNSTRPTQDARESRRYSKVSNGQTERELPAVPIERTQASIGSCTLEALQPMQGVHDKPEKSLPALPVLRLASQIRQGATLPIMTSWVPVTRELPTTIVEEREPSPDKFETPSRGTCIGRHKDEVVIEIQNKRSSTTQTTAALARSSTSCTPELPETWKHAIGTPSSFERALDDVVRKLEDMGEPKAAVESAKTRNGSRRTSSKPPSPSQRLQHAAALRRQRIAEAAMQNGEFVKSPATPPGPACLVEKPLARTESTSHERAKFLSVIETAPAHEDQDISDRDVLKGLKIICAASADAELDAWIRSKTGLRLRRFLADLKTFESLSQDGIAAVDDQRTRRRRAERRRLQAERDTRRRSIRRQS</sequence>
<feature type="compositionally biased region" description="Basic residues" evidence="1">
    <location>
        <begin position="16"/>
        <end position="28"/>
    </location>
</feature>
<feature type="compositionally biased region" description="Basic and acidic residues" evidence="1">
    <location>
        <begin position="438"/>
        <end position="448"/>
    </location>
</feature>
<feature type="compositionally biased region" description="Low complexity" evidence="1">
    <location>
        <begin position="668"/>
        <end position="682"/>
    </location>
</feature>
<feature type="region of interest" description="Disordered" evidence="1">
    <location>
        <begin position="339"/>
        <end position="501"/>
    </location>
</feature>
<comment type="caution">
    <text evidence="2">The sequence shown here is derived from an EMBL/GenBank/DDBJ whole genome shotgun (WGS) entry which is preliminary data.</text>
</comment>
<feature type="region of interest" description="Disordered" evidence="1">
    <location>
        <begin position="648"/>
        <end position="682"/>
    </location>
</feature>
<keyword evidence="3" id="KW-1185">Reference proteome</keyword>
<accession>A0AAJ0M7V2</accession>
<organism evidence="2 3">
    <name type="scientific">Lasiosphaeria hispida</name>
    <dbReference type="NCBI Taxonomy" id="260671"/>
    <lineage>
        <taxon>Eukaryota</taxon>
        <taxon>Fungi</taxon>
        <taxon>Dikarya</taxon>
        <taxon>Ascomycota</taxon>
        <taxon>Pezizomycotina</taxon>
        <taxon>Sordariomycetes</taxon>
        <taxon>Sordariomycetidae</taxon>
        <taxon>Sordariales</taxon>
        <taxon>Lasiosphaeriaceae</taxon>
        <taxon>Lasiosphaeria</taxon>
    </lineage>
</organism>
<feature type="compositionally biased region" description="Polar residues" evidence="1">
    <location>
        <begin position="54"/>
        <end position="63"/>
    </location>
</feature>
<feature type="compositionally biased region" description="Basic and acidic residues" evidence="1">
    <location>
        <begin position="76"/>
        <end position="88"/>
    </location>
</feature>
<feature type="compositionally biased region" description="Basic and acidic residues" evidence="1">
    <location>
        <begin position="811"/>
        <end position="821"/>
    </location>
</feature>
<feature type="compositionally biased region" description="Basic and acidic residues" evidence="1">
    <location>
        <begin position="217"/>
        <end position="235"/>
    </location>
</feature>
<feature type="region of interest" description="Disordered" evidence="1">
    <location>
        <begin position="799"/>
        <end position="828"/>
    </location>
</feature>
<feature type="compositionally biased region" description="Low complexity" evidence="1">
    <location>
        <begin position="236"/>
        <end position="247"/>
    </location>
</feature>
<name>A0AAJ0M7V2_9PEZI</name>
<dbReference type="EMBL" id="JAUIQD010000008">
    <property type="protein sequence ID" value="KAK3341108.1"/>
    <property type="molecule type" value="Genomic_DNA"/>
</dbReference>
<feature type="compositionally biased region" description="Low complexity" evidence="1">
    <location>
        <begin position="372"/>
        <end position="383"/>
    </location>
</feature>
<feature type="compositionally biased region" description="Polar residues" evidence="1">
    <location>
        <begin position="167"/>
        <end position="188"/>
    </location>
</feature>
<evidence type="ECO:0000256" key="1">
    <source>
        <dbReference type="SAM" id="MobiDB-lite"/>
    </source>
</evidence>
<reference evidence="2" key="1">
    <citation type="journal article" date="2023" name="Mol. Phylogenet. Evol.">
        <title>Genome-scale phylogeny and comparative genomics of the fungal order Sordariales.</title>
        <authorList>
            <person name="Hensen N."/>
            <person name="Bonometti L."/>
            <person name="Westerberg I."/>
            <person name="Brannstrom I.O."/>
            <person name="Guillou S."/>
            <person name="Cros-Aarteil S."/>
            <person name="Calhoun S."/>
            <person name="Haridas S."/>
            <person name="Kuo A."/>
            <person name="Mondo S."/>
            <person name="Pangilinan J."/>
            <person name="Riley R."/>
            <person name="LaButti K."/>
            <person name="Andreopoulos B."/>
            <person name="Lipzen A."/>
            <person name="Chen C."/>
            <person name="Yan M."/>
            <person name="Daum C."/>
            <person name="Ng V."/>
            <person name="Clum A."/>
            <person name="Steindorff A."/>
            <person name="Ohm R.A."/>
            <person name="Martin F."/>
            <person name="Silar P."/>
            <person name="Natvig D.O."/>
            <person name="Lalanne C."/>
            <person name="Gautier V."/>
            <person name="Ament-Velasquez S.L."/>
            <person name="Kruys A."/>
            <person name="Hutchinson M.I."/>
            <person name="Powell A.J."/>
            <person name="Barry K."/>
            <person name="Miller A.N."/>
            <person name="Grigoriev I.V."/>
            <person name="Debuchy R."/>
            <person name="Gladieux P."/>
            <person name="Hiltunen Thoren M."/>
            <person name="Johannesson H."/>
        </authorList>
    </citation>
    <scope>NUCLEOTIDE SEQUENCE</scope>
    <source>
        <strain evidence="2">CBS 955.72</strain>
    </source>
</reference>
<evidence type="ECO:0000313" key="3">
    <source>
        <dbReference type="Proteomes" id="UP001275084"/>
    </source>
</evidence>
<feature type="compositionally biased region" description="Polar residues" evidence="1">
    <location>
        <begin position="268"/>
        <end position="280"/>
    </location>
</feature>
<proteinExistence type="predicted"/>
<gene>
    <name evidence="2" type="ORF">B0T25DRAFT_330761</name>
</gene>
<feature type="region of interest" description="Disordered" evidence="1">
    <location>
        <begin position="16"/>
        <end position="280"/>
    </location>
</feature>
<feature type="compositionally biased region" description="Basic and acidic residues" evidence="1">
    <location>
        <begin position="95"/>
        <end position="105"/>
    </location>
</feature>
<dbReference type="AlphaFoldDB" id="A0AAJ0M7V2"/>
<evidence type="ECO:0000313" key="2">
    <source>
        <dbReference type="EMBL" id="KAK3341108.1"/>
    </source>
</evidence>
<feature type="compositionally biased region" description="Basic and acidic residues" evidence="1">
    <location>
        <begin position="347"/>
        <end position="370"/>
    </location>
</feature>
<reference evidence="2" key="2">
    <citation type="submission" date="2023-06" db="EMBL/GenBank/DDBJ databases">
        <authorList>
            <consortium name="Lawrence Berkeley National Laboratory"/>
            <person name="Haridas S."/>
            <person name="Hensen N."/>
            <person name="Bonometti L."/>
            <person name="Westerberg I."/>
            <person name="Brannstrom I.O."/>
            <person name="Guillou S."/>
            <person name="Cros-Aarteil S."/>
            <person name="Calhoun S."/>
            <person name="Kuo A."/>
            <person name="Mondo S."/>
            <person name="Pangilinan J."/>
            <person name="Riley R."/>
            <person name="Labutti K."/>
            <person name="Andreopoulos B."/>
            <person name="Lipzen A."/>
            <person name="Chen C."/>
            <person name="Yanf M."/>
            <person name="Daum C."/>
            <person name="Ng V."/>
            <person name="Clum A."/>
            <person name="Steindorff A."/>
            <person name="Ohm R."/>
            <person name="Martin F."/>
            <person name="Silar P."/>
            <person name="Natvig D."/>
            <person name="Lalanne C."/>
            <person name="Gautier V."/>
            <person name="Ament-Velasquez S.L."/>
            <person name="Kruys A."/>
            <person name="Hutchinson M.I."/>
            <person name="Powell A.J."/>
            <person name="Barry K."/>
            <person name="Miller A.N."/>
            <person name="Grigoriev I.V."/>
            <person name="Debuchy R."/>
            <person name="Gladieux P."/>
            <person name="Thoren M.H."/>
            <person name="Johannesson H."/>
        </authorList>
    </citation>
    <scope>NUCLEOTIDE SEQUENCE</scope>
    <source>
        <strain evidence="2">CBS 955.72</strain>
    </source>
</reference>
<protein>
    <submittedName>
        <fullName evidence="2">Uncharacterized protein</fullName>
    </submittedName>
</protein>